<evidence type="ECO:0000256" key="4">
    <source>
        <dbReference type="ARBA" id="ARBA00023014"/>
    </source>
</evidence>
<evidence type="ECO:0000313" key="7">
    <source>
        <dbReference type="EMBL" id="OBG05248.1"/>
    </source>
</evidence>
<dbReference type="PROSITE" id="PS00551">
    <property type="entry name" value="MOLYBDOPTERIN_PROK_1"/>
    <property type="match status" value="1"/>
</dbReference>
<dbReference type="InterPro" id="IPR006963">
    <property type="entry name" value="Mopterin_OxRdtase_4Fe-4S_dom"/>
</dbReference>
<dbReference type="GO" id="GO:0016020">
    <property type="term" value="C:membrane"/>
    <property type="evidence" value="ECO:0007669"/>
    <property type="project" value="TreeGrafter"/>
</dbReference>
<protein>
    <recommendedName>
        <fullName evidence="6">4Fe-4S Mo/W bis-MGD-type domain-containing protein</fullName>
    </recommendedName>
</protein>
<dbReference type="PANTHER" id="PTHR43105:SF2">
    <property type="entry name" value="RESPIRATORY NITRATE REDUCTASE 2 ALPHA CHAIN"/>
    <property type="match status" value="1"/>
</dbReference>
<keyword evidence="4" id="KW-0411">Iron-sulfur</keyword>
<dbReference type="PROSITE" id="PS51669">
    <property type="entry name" value="4FE4S_MOW_BIS_MGD"/>
    <property type="match status" value="1"/>
</dbReference>
<evidence type="ECO:0000256" key="5">
    <source>
        <dbReference type="SAM" id="MobiDB-lite"/>
    </source>
</evidence>
<feature type="domain" description="4Fe-4S Mo/W bis-MGD-type" evidence="6">
    <location>
        <begin position="1"/>
        <end position="58"/>
    </location>
</feature>
<dbReference type="GO" id="GO:0046872">
    <property type="term" value="F:metal ion binding"/>
    <property type="evidence" value="ECO:0007669"/>
    <property type="project" value="UniProtKB-KW"/>
</dbReference>
<keyword evidence="3" id="KW-0408">Iron</keyword>
<reference evidence="8" key="1">
    <citation type="submission" date="2016-06" db="EMBL/GenBank/DDBJ databases">
        <authorList>
            <person name="Sutton G."/>
            <person name="Brinkac L."/>
            <person name="Sanka R."/>
            <person name="Adams M."/>
            <person name="Lau E."/>
            <person name="Mehaffy C."/>
            <person name="Tameris M."/>
            <person name="Hatherill M."/>
            <person name="Hanekom W."/>
            <person name="Mahomed H."/>
            <person name="Mcshane H."/>
        </authorList>
    </citation>
    <scope>NUCLEOTIDE SEQUENCE [LARGE SCALE GENOMIC DNA]</scope>
    <source>
        <strain evidence="8">852014-51077_SCH5608930-a</strain>
    </source>
</reference>
<dbReference type="Pfam" id="PF00384">
    <property type="entry name" value="Molybdopterin"/>
    <property type="match status" value="1"/>
</dbReference>
<dbReference type="AlphaFoldDB" id="A0A1A2EI48"/>
<keyword evidence="1" id="KW-0004">4Fe-4S</keyword>
<dbReference type="InterPro" id="IPR006656">
    <property type="entry name" value="Mopterin_OxRdtase"/>
</dbReference>
<accession>A0A1A2EI48</accession>
<feature type="region of interest" description="Disordered" evidence="5">
    <location>
        <begin position="258"/>
        <end position="326"/>
    </location>
</feature>
<organism evidence="7 8">
    <name type="scientific">Mycolicibacter sinensis (strain JDM601)</name>
    <name type="common">Mycobacterium sinense</name>
    <dbReference type="NCBI Taxonomy" id="875328"/>
    <lineage>
        <taxon>Bacteria</taxon>
        <taxon>Bacillati</taxon>
        <taxon>Actinomycetota</taxon>
        <taxon>Actinomycetes</taxon>
        <taxon>Mycobacteriales</taxon>
        <taxon>Mycobacteriaceae</taxon>
        <taxon>Mycolicibacter</taxon>
    </lineage>
</organism>
<proteinExistence type="predicted"/>
<evidence type="ECO:0000313" key="8">
    <source>
        <dbReference type="Proteomes" id="UP000093985"/>
    </source>
</evidence>
<evidence type="ECO:0000259" key="6">
    <source>
        <dbReference type="PROSITE" id="PS51669"/>
    </source>
</evidence>
<dbReference type="Proteomes" id="UP000093985">
    <property type="component" value="Unassembled WGS sequence"/>
</dbReference>
<dbReference type="PANTHER" id="PTHR43105">
    <property type="entry name" value="RESPIRATORY NITRATE REDUCTASE"/>
    <property type="match status" value="1"/>
</dbReference>
<dbReference type="EMBL" id="LZIN01000061">
    <property type="protein sequence ID" value="OBG05248.1"/>
    <property type="molecule type" value="Genomic_DNA"/>
</dbReference>
<keyword evidence="2" id="KW-0479">Metal-binding</keyword>
<dbReference type="GO" id="GO:0051539">
    <property type="term" value="F:4 iron, 4 sulfur cluster binding"/>
    <property type="evidence" value="ECO:0007669"/>
    <property type="project" value="UniProtKB-KW"/>
</dbReference>
<dbReference type="GO" id="GO:0016491">
    <property type="term" value="F:oxidoreductase activity"/>
    <property type="evidence" value="ECO:0007669"/>
    <property type="project" value="InterPro"/>
</dbReference>
<evidence type="ECO:0000256" key="2">
    <source>
        <dbReference type="ARBA" id="ARBA00022723"/>
    </source>
</evidence>
<gene>
    <name evidence="7" type="ORF">A5771_10855</name>
</gene>
<feature type="compositionally biased region" description="Basic and acidic residues" evidence="5">
    <location>
        <begin position="277"/>
        <end position="287"/>
    </location>
</feature>
<dbReference type="SUPFAM" id="SSF53706">
    <property type="entry name" value="Formate dehydrogenase/DMSO reductase, domains 1-3"/>
    <property type="match status" value="1"/>
</dbReference>
<sequence length="343" mass="37721">MVRSTHGVNCTGSCSWMVYVKEGITWETQAVDYPSVGPDSPEYEPRGASFYCYTYSPARVRYPYIREPLLAMWREARERLGDPVAAWAEITAAPEGAARYKSARGQGSFLRASWAEVSELIAAAHVHTVKEYGPDRVVGFSPIPAMSQVSYAAGTRFLSMIGGTILSFYDWYADLPVASPQVFGDQTNVPESGDWWNAAYLIIWGTNLPITRTPDAHFMTEARYRGQKVVVVSPDYSDHTKFADDWLACAPGTDGGDGGVQRDLVSGFLRHRRGGRRDRGADRRRDTSASPNRRPAGARHHQRGGLLGADPAGHGRAARHLSDAGNSEHFALRVPQHGRGLVP</sequence>
<dbReference type="InterPro" id="IPR050123">
    <property type="entry name" value="Prok_molybdopt-oxidoreductase"/>
</dbReference>
<evidence type="ECO:0000256" key="1">
    <source>
        <dbReference type="ARBA" id="ARBA00022485"/>
    </source>
</evidence>
<evidence type="ECO:0000256" key="3">
    <source>
        <dbReference type="ARBA" id="ARBA00023004"/>
    </source>
</evidence>
<name>A0A1A2EI48_MYCSD</name>
<dbReference type="InterPro" id="IPR027467">
    <property type="entry name" value="MopterinOxRdtase_cofactor_BS"/>
</dbReference>
<comment type="caution">
    <text evidence="7">The sequence shown here is derived from an EMBL/GenBank/DDBJ whole genome shotgun (WGS) entry which is preliminary data.</text>
</comment>
<dbReference type="Gene3D" id="3.40.50.12440">
    <property type="match status" value="1"/>
</dbReference>